<protein>
    <submittedName>
        <fullName evidence="1">Uncharacterized protein</fullName>
    </submittedName>
</protein>
<accession>A0ABD2BYB0</accession>
<sequence>MNTSVNLIDAYPSKHTDQQSATILSSSFRAGRTEPIRGLILSVEHATDETSSHVLTNGFFLHPVTLLHTFYVFHTGMPQGMKRKIGMSLRF</sequence>
<dbReference type="EMBL" id="JAUDFV010000027">
    <property type="protein sequence ID" value="KAL2737734.1"/>
    <property type="molecule type" value="Genomic_DNA"/>
</dbReference>
<gene>
    <name evidence="1" type="ORF">V1478_001820</name>
</gene>
<keyword evidence="2" id="KW-1185">Reference proteome</keyword>
<organism evidence="1 2">
    <name type="scientific">Vespula squamosa</name>
    <name type="common">Southern yellow jacket</name>
    <name type="synonym">Wasp</name>
    <dbReference type="NCBI Taxonomy" id="30214"/>
    <lineage>
        <taxon>Eukaryota</taxon>
        <taxon>Metazoa</taxon>
        <taxon>Ecdysozoa</taxon>
        <taxon>Arthropoda</taxon>
        <taxon>Hexapoda</taxon>
        <taxon>Insecta</taxon>
        <taxon>Pterygota</taxon>
        <taxon>Neoptera</taxon>
        <taxon>Endopterygota</taxon>
        <taxon>Hymenoptera</taxon>
        <taxon>Apocrita</taxon>
        <taxon>Aculeata</taxon>
        <taxon>Vespoidea</taxon>
        <taxon>Vespidae</taxon>
        <taxon>Vespinae</taxon>
        <taxon>Vespula</taxon>
    </lineage>
</organism>
<dbReference type="AlphaFoldDB" id="A0ABD2BYB0"/>
<evidence type="ECO:0000313" key="1">
    <source>
        <dbReference type="EMBL" id="KAL2737734.1"/>
    </source>
</evidence>
<reference evidence="1 2" key="1">
    <citation type="journal article" date="2024" name="Ann. Entomol. Soc. Am.">
        <title>Genomic analyses of the southern and eastern yellowjacket wasps (Hymenoptera: Vespidae) reveal evolutionary signatures of social life.</title>
        <authorList>
            <person name="Catto M.A."/>
            <person name="Caine P.B."/>
            <person name="Orr S.E."/>
            <person name="Hunt B.G."/>
            <person name="Goodisman M.A.D."/>
        </authorList>
    </citation>
    <scope>NUCLEOTIDE SEQUENCE [LARGE SCALE GENOMIC DNA]</scope>
    <source>
        <strain evidence="1">233</strain>
        <tissue evidence="1">Head and thorax</tissue>
    </source>
</reference>
<name>A0ABD2BYB0_VESSQ</name>
<dbReference type="Proteomes" id="UP001607302">
    <property type="component" value="Unassembled WGS sequence"/>
</dbReference>
<comment type="caution">
    <text evidence="1">The sequence shown here is derived from an EMBL/GenBank/DDBJ whole genome shotgun (WGS) entry which is preliminary data.</text>
</comment>
<evidence type="ECO:0000313" key="2">
    <source>
        <dbReference type="Proteomes" id="UP001607302"/>
    </source>
</evidence>
<proteinExistence type="predicted"/>